<name>A0A5J9WY83_9POAL</name>
<gene>
    <name evidence="1" type="ORF">EJB05_03115</name>
</gene>
<dbReference type="Gramene" id="TVU51674">
    <property type="protein sequence ID" value="TVU51674"/>
    <property type="gene ID" value="EJB05_03115"/>
</dbReference>
<dbReference type="EMBL" id="RWGY01000002">
    <property type="protein sequence ID" value="TVU51674.1"/>
    <property type="molecule type" value="Genomic_DNA"/>
</dbReference>
<dbReference type="Proteomes" id="UP000324897">
    <property type="component" value="Chromosome 6"/>
</dbReference>
<keyword evidence="2" id="KW-1185">Reference proteome</keyword>
<accession>A0A5J9WY83</accession>
<evidence type="ECO:0000313" key="2">
    <source>
        <dbReference type="Proteomes" id="UP000324897"/>
    </source>
</evidence>
<proteinExistence type="predicted"/>
<organism evidence="1 2">
    <name type="scientific">Eragrostis curvula</name>
    <name type="common">weeping love grass</name>
    <dbReference type="NCBI Taxonomy" id="38414"/>
    <lineage>
        <taxon>Eukaryota</taxon>
        <taxon>Viridiplantae</taxon>
        <taxon>Streptophyta</taxon>
        <taxon>Embryophyta</taxon>
        <taxon>Tracheophyta</taxon>
        <taxon>Spermatophyta</taxon>
        <taxon>Magnoliopsida</taxon>
        <taxon>Liliopsida</taxon>
        <taxon>Poales</taxon>
        <taxon>Poaceae</taxon>
        <taxon>PACMAD clade</taxon>
        <taxon>Chloridoideae</taxon>
        <taxon>Eragrostideae</taxon>
        <taxon>Eragrostidinae</taxon>
        <taxon>Eragrostis</taxon>
    </lineage>
</organism>
<sequence>MDPSCWRRRLALRESRLLILLFGRREHQRRSRGGGAGGGGLHDVRLVTIGSIEESSGMTKLVYRTIPTEDGMSMTEIIIRGDYVRKGLTKFSGLIEGAAKPTNSYPELTPTGGKIAIEFKVRFFFSDSPMHAE</sequence>
<dbReference type="AlphaFoldDB" id="A0A5J9WY83"/>
<protein>
    <submittedName>
        <fullName evidence="1">Uncharacterized protein</fullName>
    </submittedName>
</protein>
<comment type="caution">
    <text evidence="1">The sequence shown here is derived from an EMBL/GenBank/DDBJ whole genome shotgun (WGS) entry which is preliminary data.</text>
</comment>
<evidence type="ECO:0000313" key="1">
    <source>
        <dbReference type="EMBL" id="TVU51674.1"/>
    </source>
</evidence>
<reference evidence="1 2" key="1">
    <citation type="journal article" date="2019" name="Sci. Rep.">
        <title>A high-quality genome of Eragrostis curvula grass provides insights into Poaceae evolution and supports new strategies to enhance forage quality.</title>
        <authorList>
            <person name="Carballo J."/>
            <person name="Santos B.A.C.M."/>
            <person name="Zappacosta D."/>
            <person name="Garbus I."/>
            <person name="Selva J.P."/>
            <person name="Gallo C.A."/>
            <person name="Diaz A."/>
            <person name="Albertini E."/>
            <person name="Caccamo M."/>
            <person name="Echenique V."/>
        </authorList>
    </citation>
    <scope>NUCLEOTIDE SEQUENCE [LARGE SCALE GENOMIC DNA]</scope>
    <source>
        <strain evidence="2">cv. Victoria</strain>
        <tissue evidence="1">Leaf</tissue>
    </source>
</reference>
<feature type="non-terminal residue" evidence="1">
    <location>
        <position position="1"/>
    </location>
</feature>